<sequence length="326" mass="37083">MQKHAHQLAEYIDKQKNERERCLVEYKNRLEKKKNETKRSKTKADICDEVTGQGGQVLGTENEDGPELVSGCFGRVANARTVRPPPSPTKRRQALLDPIRRWNSFHMRDRKSNPSAVKSFEQFRREYTKAAGTAETDKTTPAGLMGALPRVLALRSECHPMDTSATSDQNQCVTRKQLSVEFDPAAKARTLSQGDVGRTLSEASREGMTLTRQITRELLLAAKRNSSKELIVGSKDNSEDSLKLDKDEVRHRTRSEGEEVDGTLTTPRERLQKSIRKKVKDSVTTEIPRRWSERDEYDGKETETMTKSKSYPRSSTCEVQEDHSEW</sequence>
<evidence type="ECO:0000313" key="3">
    <source>
        <dbReference type="EMBL" id="KAK6633796.1"/>
    </source>
</evidence>
<feature type="coiled-coil region" evidence="1">
    <location>
        <begin position="16"/>
        <end position="43"/>
    </location>
</feature>
<dbReference type="EMBL" id="JAWJWF010000004">
    <property type="protein sequence ID" value="KAK6633796.1"/>
    <property type="molecule type" value="Genomic_DNA"/>
</dbReference>
<name>A0ABR1B3E7_POLSC</name>
<proteinExistence type="predicted"/>
<evidence type="ECO:0000256" key="2">
    <source>
        <dbReference type="SAM" id="MobiDB-lite"/>
    </source>
</evidence>
<feature type="region of interest" description="Disordered" evidence="2">
    <location>
        <begin position="231"/>
        <end position="326"/>
    </location>
</feature>
<keyword evidence="1" id="KW-0175">Coiled coil</keyword>
<keyword evidence="4" id="KW-1185">Reference proteome</keyword>
<gene>
    <name evidence="3" type="ORF">RUM44_004403</name>
</gene>
<reference evidence="3 4" key="1">
    <citation type="submission" date="2023-09" db="EMBL/GenBank/DDBJ databases">
        <title>Genomes of two closely related lineages of the louse Polyplax serrata with different host specificities.</title>
        <authorList>
            <person name="Martinu J."/>
            <person name="Tarabai H."/>
            <person name="Stefka J."/>
            <person name="Hypsa V."/>
        </authorList>
    </citation>
    <scope>NUCLEOTIDE SEQUENCE [LARGE SCALE GENOMIC DNA]</scope>
    <source>
        <strain evidence="3">98ZLc_SE</strain>
    </source>
</reference>
<feature type="compositionally biased region" description="Polar residues" evidence="2">
    <location>
        <begin position="307"/>
        <end position="318"/>
    </location>
</feature>
<organism evidence="3 4">
    <name type="scientific">Polyplax serrata</name>
    <name type="common">Common mouse louse</name>
    <dbReference type="NCBI Taxonomy" id="468196"/>
    <lineage>
        <taxon>Eukaryota</taxon>
        <taxon>Metazoa</taxon>
        <taxon>Ecdysozoa</taxon>
        <taxon>Arthropoda</taxon>
        <taxon>Hexapoda</taxon>
        <taxon>Insecta</taxon>
        <taxon>Pterygota</taxon>
        <taxon>Neoptera</taxon>
        <taxon>Paraneoptera</taxon>
        <taxon>Psocodea</taxon>
        <taxon>Troctomorpha</taxon>
        <taxon>Phthiraptera</taxon>
        <taxon>Anoplura</taxon>
        <taxon>Polyplacidae</taxon>
        <taxon>Polyplax</taxon>
    </lineage>
</organism>
<accession>A0ABR1B3E7</accession>
<feature type="compositionally biased region" description="Basic and acidic residues" evidence="2">
    <location>
        <begin position="236"/>
        <end position="257"/>
    </location>
</feature>
<feature type="compositionally biased region" description="Basic and acidic residues" evidence="2">
    <location>
        <begin position="280"/>
        <end position="306"/>
    </location>
</feature>
<evidence type="ECO:0000256" key="1">
    <source>
        <dbReference type="SAM" id="Coils"/>
    </source>
</evidence>
<evidence type="ECO:0000313" key="4">
    <source>
        <dbReference type="Proteomes" id="UP001359485"/>
    </source>
</evidence>
<protein>
    <submittedName>
        <fullName evidence="3">Uncharacterized protein</fullName>
    </submittedName>
</protein>
<dbReference type="Proteomes" id="UP001359485">
    <property type="component" value="Unassembled WGS sequence"/>
</dbReference>
<comment type="caution">
    <text evidence="3">The sequence shown here is derived from an EMBL/GenBank/DDBJ whole genome shotgun (WGS) entry which is preliminary data.</text>
</comment>